<dbReference type="InterPro" id="IPR038770">
    <property type="entry name" value="Na+/solute_symporter_sf"/>
</dbReference>
<organism evidence="10 11">
    <name type="scientific">Rheinheimera soli</name>
    <dbReference type="NCBI Taxonomy" id="443616"/>
    <lineage>
        <taxon>Bacteria</taxon>
        <taxon>Pseudomonadati</taxon>
        <taxon>Pseudomonadota</taxon>
        <taxon>Gammaproteobacteria</taxon>
        <taxon>Chromatiales</taxon>
        <taxon>Chromatiaceae</taxon>
        <taxon>Rheinheimera</taxon>
    </lineage>
</organism>
<evidence type="ECO:0000259" key="9">
    <source>
        <dbReference type="Pfam" id="PF00999"/>
    </source>
</evidence>
<evidence type="ECO:0000256" key="1">
    <source>
        <dbReference type="ARBA" id="ARBA00004141"/>
    </source>
</evidence>
<accession>A0ABU1W1F7</accession>
<feature type="transmembrane region" description="Helical" evidence="8">
    <location>
        <begin position="354"/>
        <end position="376"/>
    </location>
</feature>
<feature type="transmembrane region" description="Helical" evidence="8">
    <location>
        <begin position="203"/>
        <end position="220"/>
    </location>
</feature>
<evidence type="ECO:0000313" key="10">
    <source>
        <dbReference type="EMBL" id="MDR7121798.1"/>
    </source>
</evidence>
<sequence>MMSSLEFIVTFLLQLTVILIAAQIFGYLARFIGQPKVVGEMIAGVVLGPSLFGLFWPEWQQQIFPADTMPVLYFGAQLGVGLYMFLVGLEFNTSLFKQQARSAIAVSLAGMLVPFTVAALLCLWLLDRPGLFAADISYGNAALFLGAAIAITAFPMLARIIYERGLSGTSLGALALAAGAIDDAAAWTVMAVVLGSFGGGTLLAVKAILGGALYASLMFTKVTGWLQPLADGIEAKGEMSWGQFAFLLVLFAVSAYSMEWVGLHAVFGGFILGIAMPRGAIVEHLRKRLEKITIFVLLPMFFTYSGLKTQLTILADWDVMSVALVILAASVFAKGIACWAAARLTGSDNRTAMAVGALMNARGLMELIIINIALKFGVIEPALFSIMVLMAIVTTLMATPLFELVYGRHMKTKKPQVTPVEACSGT</sequence>
<keyword evidence="3" id="KW-0050">Antiport</keyword>
<feature type="transmembrane region" description="Helical" evidence="8">
    <location>
        <begin position="264"/>
        <end position="282"/>
    </location>
</feature>
<dbReference type="PANTHER" id="PTHR32468">
    <property type="entry name" value="CATION/H + ANTIPORTER"/>
    <property type="match status" value="1"/>
</dbReference>
<keyword evidence="7 8" id="KW-0472">Membrane</keyword>
<feature type="transmembrane region" description="Helical" evidence="8">
    <location>
        <begin position="174"/>
        <end position="197"/>
    </location>
</feature>
<comment type="caution">
    <text evidence="10">The sequence shown here is derived from an EMBL/GenBank/DDBJ whole genome shotgun (WGS) entry which is preliminary data.</text>
</comment>
<evidence type="ECO:0000256" key="7">
    <source>
        <dbReference type="ARBA" id="ARBA00023136"/>
    </source>
</evidence>
<evidence type="ECO:0000256" key="2">
    <source>
        <dbReference type="ARBA" id="ARBA00022448"/>
    </source>
</evidence>
<keyword evidence="6" id="KW-0406">Ion transport</keyword>
<proteinExistence type="predicted"/>
<feature type="transmembrane region" description="Helical" evidence="8">
    <location>
        <begin position="41"/>
        <end position="59"/>
    </location>
</feature>
<feature type="transmembrane region" description="Helical" evidence="8">
    <location>
        <begin position="382"/>
        <end position="406"/>
    </location>
</feature>
<dbReference type="EMBL" id="JAVDWR010000009">
    <property type="protein sequence ID" value="MDR7121798.1"/>
    <property type="molecule type" value="Genomic_DNA"/>
</dbReference>
<dbReference type="Gene3D" id="1.20.1530.20">
    <property type="match status" value="1"/>
</dbReference>
<dbReference type="Proteomes" id="UP001257909">
    <property type="component" value="Unassembled WGS sequence"/>
</dbReference>
<feature type="transmembrane region" description="Helical" evidence="8">
    <location>
        <begin position="138"/>
        <end position="162"/>
    </location>
</feature>
<evidence type="ECO:0000256" key="5">
    <source>
        <dbReference type="ARBA" id="ARBA00022989"/>
    </source>
</evidence>
<name>A0ABU1W1F7_9GAMM</name>
<keyword evidence="11" id="KW-1185">Reference proteome</keyword>
<keyword evidence="4 8" id="KW-0812">Transmembrane</keyword>
<feature type="transmembrane region" description="Helical" evidence="8">
    <location>
        <begin position="289"/>
        <end position="307"/>
    </location>
</feature>
<keyword evidence="5 8" id="KW-1133">Transmembrane helix</keyword>
<dbReference type="RefSeq" id="WP_310279417.1">
    <property type="nucleotide sequence ID" value="NZ_JAVDWR010000009.1"/>
</dbReference>
<reference evidence="10 11" key="1">
    <citation type="submission" date="2023-07" db="EMBL/GenBank/DDBJ databases">
        <title>Sorghum-associated microbial communities from plants grown in Nebraska, USA.</title>
        <authorList>
            <person name="Schachtman D."/>
        </authorList>
    </citation>
    <scope>NUCLEOTIDE SEQUENCE [LARGE SCALE GENOMIC DNA]</scope>
    <source>
        <strain evidence="10 11">4138</strain>
    </source>
</reference>
<evidence type="ECO:0000256" key="6">
    <source>
        <dbReference type="ARBA" id="ARBA00023065"/>
    </source>
</evidence>
<feature type="transmembrane region" description="Helical" evidence="8">
    <location>
        <begin position="6"/>
        <end position="29"/>
    </location>
</feature>
<evidence type="ECO:0000256" key="4">
    <source>
        <dbReference type="ARBA" id="ARBA00022692"/>
    </source>
</evidence>
<feature type="transmembrane region" description="Helical" evidence="8">
    <location>
        <begin position="71"/>
        <end position="91"/>
    </location>
</feature>
<feature type="transmembrane region" description="Helical" evidence="8">
    <location>
        <begin position="103"/>
        <end position="126"/>
    </location>
</feature>
<evidence type="ECO:0000313" key="11">
    <source>
        <dbReference type="Proteomes" id="UP001257909"/>
    </source>
</evidence>
<feature type="transmembrane region" description="Helical" evidence="8">
    <location>
        <begin position="241"/>
        <end position="258"/>
    </location>
</feature>
<keyword evidence="2" id="KW-0813">Transport</keyword>
<dbReference type="Pfam" id="PF00999">
    <property type="entry name" value="Na_H_Exchanger"/>
    <property type="match status" value="1"/>
</dbReference>
<dbReference type="PANTHER" id="PTHR32468:SF0">
    <property type="entry name" value="K(+)_H(+) ANTIPORTER 1"/>
    <property type="match status" value="1"/>
</dbReference>
<dbReference type="InterPro" id="IPR006153">
    <property type="entry name" value="Cation/H_exchanger_TM"/>
</dbReference>
<gene>
    <name evidence="10" type="ORF">J2W69_002755</name>
</gene>
<evidence type="ECO:0000256" key="3">
    <source>
        <dbReference type="ARBA" id="ARBA00022449"/>
    </source>
</evidence>
<feature type="domain" description="Cation/H+ exchanger transmembrane" evidence="9">
    <location>
        <begin position="22"/>
        <end position="400"/>
    </location>
</feature>
<evidence type="ECO:0000256" key="8">
    <source>
        <dbReference type="SAM" id="Phobius"/>
    </source>
</evidence>
<feature type="transmembrane region" description="Helical" evidence="8">
    <location>
        <begin position="319"/>
        <end position="342"/>
    </location>
</feature>
<dbReference type="InterPro" id="IPR050794">
    <property type="entry name" value="CPA2_transporter"/>
</dbReference>
<protein>
    <submittedName>
        <fullName evidence="10">Kef-type K+ transport system membrane component KefB</fullName>
    </submittedName>
</protein>
<comment type="subcellular location">
    <subcellularLocation>
        <location evidence="1">Membrane</location>
        <topology evidence="1">Multi-pass membrane protein</topology>
    </subcellularLocation>
</comment>